<protein>
    <submittedName>
        <fullName evidence="2">Uncharacterized protein</fullName>
    </submittedName>
</protein>
<evidence type="ECO:0000313" key="3">
    <source>
        <dbReference type="Proteomes" id="UP001296104"/>
    </source>
</evidence>
<organism evidence="2 3">
    <name type="scientific">Lecanosticta acicola</name>
    <dbReference type="NCBI Taxonomy" id="111012"/>
    <lineage>
        <taxon>Eukaryota</taxon>
        <taxon>Fungi</taxon>
        <taxon>Dikarya</taxon>
        <taxon>Ascomycota</taxon>
        <taxon>Pezizomycotina</taxon>
        <taxon>Dothideomycetes</taxon>
        <taxon>Dothideomycetidae</taxon>
        <taxon>Mycosphaerellales</taxon>
        <taxon>Mycosphaerellaceae</taxon>
        <taxon>Lecanosticta</taxon>
    </lineage>
</organism>
<proteinExistence type="predicted"/>
<comment type="caution">
    <text evidence="2">The sequence shown here is derived from an EMBL/GenBank/DDBJ whole genome shotgun (WGS) entry which is preliminary data.</text>
</comment>
<reference evidence="2" key="1">
    <citation type="submission" date="2023-11" db="EMBL/GenBank/DDBJ databases">
        <authorList>
            <person name="Alioto T."/>
            <person name="Alioto T."/>
            <person name="Gomez Garrido J."/>
        </authorList>
    </citation>
    <scope>NUCLEOTIDE SEQUENCE</scope>
</reference>
<dbReference type="EMBL" id="CAVMBE010000010">
    <property type="protein sequence ID" value="CAK3899971.1"/>
    <property type="molecule type" value="Genomic_DNA"/>
</dbReference>
<keyword evidence="1" id="KW-0732">Signal</keyword>
<evidence type="ECO:0000313" key="2">
    <source>
        <dbReference type="EMBL" id="CAK3899971.1"/>
    </source>
</evidence>
<gene>
    <name evidence="2" type="ORF">LECACI_7A002442</name>
</gene>
<feature type="signal peptide" evidence="1">
    <location>
        <begin position="1"/>
        <end position="16"/>
    </location>
</feature>
<name>A0AAI8YUX4_9PEZI</name>
<sequence length="139" mass="12856">MLFYLLLAGFVVSVLAAPNANLDPAVTPAPGLQIRQDEIGGGIAGTAGGAQGTAGGALNGPTGAAEGCLGGGYESNGITECAPVATAPAQTATASQAAGGNASGTIGPASAFLDSDGLCGGAAVGSSGFTTCLVPTSSA</sequence>
<dbReference type="Proteomes" id="UP001296104">
    <property type="component" value="Unassembled WGS sequence"/>
</dbReference>
<keyword evidence="3" id="KW-1185">Reference proteome</keyword>
<dbReference type="AlphaFoldDB" id="A0AAI8YUX4"/>
<evidence type="ECO:0000256" key="1">
    <source>
        <dbReference type="SAM" id="SignalP"/>
    </source>
</evidence>
<accession>A0AAI8YUX4</accession>
<feature type="chain" id="PRO_5042558986" evidence="1">
    <location>
        <begin position="17"/>
        <end position="139"/>
    </location>
</feature>